<evidence type="ECO:0000256" key="8">
    <source>
        <dbReference type="SAM" id="Phobius"/>
    </source>
</evidence>
<evidence type="ECO:0000313" key="9">
    <source>
        <dbReference type="EMBL" id="OEH84583.1"/>
    </source>
</evidence>
<evidence type="ECO:0000256" key="1">
    <source>
        <dbReference type="ARBA" id="ARBA00004651"/>
    </source>
</evidence>
<dbReference type="GO" id="GO:0015297">
    <property type="term" value="F:antiporter activity"/>
    <property type="evidence" value="ECO:0007669"/>
    <property type="project" value="UniProtKB-KW"/>
</dbReference>
<keyword evidence="6 8" id="KW-1133">Transmembrane helix</keyword>
<protein>
    <submittedName>
        <fullName evidence="9">Cation:proton antiporter</fullName>
    </submittedName>
</protein>
<dbReference type="AlphaFoldDB" id="A0A1E5L3E6"/>
<dbReference type="STRING" id="1390249.BHU72_08780"/>
<dbReference type="PANTHER" id="PTHR34584">
    <property type="entry name" value="NA(+)/H(+) ANTIPORTER SUBUNIT E1"/>
    <property type="match status" value="1"/>
</dbReference>
<keyword evidence="7 8" id="KW-0472">Membrane</keyword>
<name>A0A1E5L3E6_9FIRM</name>
<evidence type="ECO:0000256" key="4">
    <source>
        <dbReference type="ARBA" id="ARBA00022475"/>
    </source>
</evidence>
<evidence type="ECO:0000256" key="3">
    <source>
        <dbReference type="ARBA" id="ARBA00022449"/>
    </source>
</evidence>
<dbReference type="PANTHER" id="PTHR34584:SF1">
    <property type="entry name" value="NA(+)_H(+) ANTIPORTER SUBUNIT E1"/>
    <property type="match status" value="1"/>
</dbReference>
<evidence type="ECO:0000256" key="5">
    <source>
        <dbReference type="ARBA" id="ARBA00022692"/>
    </source>
</evidence>
<dbReference type="InterPro" id="IPR002758">
    <property type="entry name" value="Cation_antiport_E"/>
</dbReference>
<keyword evidence="10" id="KW-1185">Reference proteome</keyword>
<dbReference type="PIRSF" id="PIRSF019239">
    <property type="entry name" value="MrpE"/>
    <property type="match status" value="1"/>
</dbReference>
<dbReference type="Proteomes" id="UP000095255">
    <property type="component" value="Unassembled WGS sequence"/>
</dbReference>
<keyword evidence="5 8" id="KW-0812">Transmembrane</keyword>
<dbReference type="GO" id="GO:0008324">
    <property type="term" value="F:monoatomic cation transmembrane transporter activity"/>
    <property type="evidence" value="ECO:0007669"/>
    <property type="project" value="InterPro"/>
</dbReference>
<feature type="transmembrane region" description="Helical" evidence="8">
    <location>
        <begin position="24"/>
        <end position="42"/>
    </location>
</feature>
<evidence type="ECO:0000256" key="7">
    <source>
        <dbReference type="ARBA" id="ARBA00023136"/>
    </source>
</evidence>
<keyword evidence="4" id="KW-1003">Cell membrane</keyword>
<gene>
    <name evidence="9" type="ORF">BHU72_08780</name>
</gene>
<dbReference type="RefSeq" id="WP_069703010.1">
    <property type="nucleotide sequence ID" value="NZ_MJAT01000037.1"/>
</dbReference>
<comment type="subcellular location">
    <subcellularLocation>
        <location evidence="1">Cell membrane</location>
        <topology evidence="1">Multi-pass membrane protein</topology>
    </subcellularLocation>
</comment>
<evidence type="ECO:0000256" key="6">
    <source>
        <dbReference type="ARBA" id="ARBA00022989"/>
    </source>
</evidence>
<dbReference type="OrthoDB" id="9800498at2"/>
<evidence type="ECO:0000256" key="2">
    <source>
        <dbReference type="ARBA" id="ARBA00006228"/>
    </source>
</evidence>
<sequence>MGYQILMNFIVAIVWTLLQDEVTATRFIIGWIIGMLVLIPFRRMFIKRLYLYRVWAIIDLTLIFLREVLIANFTMAKMVLSPKLEIKPGFFAYPLEIKHEVQITVLAGLICLTPGTISVDVSDDNSTLYVHAIHLPECEKTIEDIKNLFEKRILEVAKS</sequence>
<proteinExistence type="inferred from homology"/>
<reference evidence="9 10" key="1">
    <citation type="submission" date="2016-09" db="EMBL/GenBank/DDBJ databases">
        <title>Desulfuribacillus arsenicus sp. nov., an obligately anaerobic, dissimilatory arsenic- and antimonate-reducing bacterium isolated from anoxic sediments.</title>
        <authorList>
            <person name="Abin C.A."/>
            <person name="Hollibaugh J.T."/>
        </authorList>
    </citation>
    <scope>NUCLEOTIDE SEQUENCE [LARGE SCALE GENOMIC DNA]</scope>
    <source>
        <strain evidence="9 10">MLFW-2</strain>
    </source>
</reference>
<dbReference type="EMBL" id="MJAT01000037">
    <property type="protein sequence ID" value="OEH84583.1"/>
    <property type="molecule type" value="Genomic_DNA"/>
</dbReference>
<keyword evidence="3" id="KW-0050">Antiport</keyword>
<evidence type="ECO:0000313" key="10">
    <source>
        <dbReference type="Proteomes" id="UP000095255"/>
    </source>
</evidence>
<dbReference type="Pfam" id="PF01899">
    <property type="entry name" value="MNHE"/>
    <property type="match status" value="1"/>
</dbReference>
<keyword evidence="3" id="KW-0813">Transport</keyword>
<accession>A0A1E5L3E6</accession>
<comment type="similarity">
    <text evidence="2">Belongs to the CPA3 antiporters (TC 2.A.63) subunit E family.</text>
</comment>
<organism evidence="9 10">
    <name type="scientific">Desulfuribacillus stibiiarsenatis</name>
    <dbReference type="NCBI Taxonomy" id="1390249"/>
    <lineage>
        <taxon>Bacteria</taxon>
        <taxon>Bacillati</taxon>
        <taxon>Bacillota</taxon>
        <taxon>Desulfuribacillia</taxon>
        <taxon>Desulfuribacillales</taxon>
        <taxon>Desulfuribacillaceae</taxon>
        <taxon>Desulfuribacillus</taxon>
    </lineage>
</organism>
<comment type="caution">
    <text evidence="9">The sequence shown here is derived from an EMBL/GenBank/DDBJ whole genome shotgun (WGS) entry which is preliminary data.</text>
</comment>
<dbReference type="GO" id="GO:0005886">
    <property type="term" value="C:plasma membrane"/>
    <property type="evidence" value="ECO:0007669"/>
    <property type="project" value="UniProtKB-SubCell"/>
</dbReference>
<feature type="transmembrane region" description="Helical" evidence="8">
    <location>
        <begin position="54"/>
        <end position="75"/>
    </location>
</feature>